<dbReference type="InterPro" id="IPR052700">
    <property type="entry name" value="Carb_kinase_PfkB-like"/>
</dbReference>
<dbReference type="Proteomes" id="UP000254461">
    <property type="component" value="Unassembled WGS sequence"/>
</dbReference>
<feature type="domain" description="Carbohydrate kinase PfkB" evidence="4">
    <location>
        <begin position="1"/>
        <end position="192"/>
    </location>
</feature>
<dbReference type="EC" id="2.7.1.92" evidence="5"/>
<dbReference type="InterPro" id="IPR029056">
    <property type="entry name" value="Ribokinase-like"/>
</dbReference>
<protein>
    <submittedName>
        <fullName evidence="5">PfkB family carbohydrate kinase</fullName>
        <ecNumber evidence="5">2.7.1.92</ecNumber>
    </submittedName>
</protein>
<dbReference type="Pfam" id="PF00294">
    <property type="entry name" value="PfkB"/>
    <property type="match status" value="1"/>
</dbReference>
<dbReference type="RefSeq" id="WP_115250762.1">
    <property type="nucleotide sequence ID" value="NZ_UHFF01000002.1"/>
</dbReference>
<dbReference type="CDD" id="cd01166">
    <property type="entry name" value="KdgK"/>
    <property type="match status" value="1"/>
</dbReference>
<evidence type="ECO:0000313" key="6">
    <source>
        <dbReference type="Proteomes" id="UP000254461"/>
    </source>
</evidence>
<dbReference type="GO" id="GO:0047590">
    <property type="term" value="F:5-dehydro-2-deoxygluconokinase activity"/>
    <property type="evidence" value="ECO:0007669"/>
    <property type="project" value="UniProtKB-EC"/>
</dbReference>
<evidence type="ECO:0000256" key="2">
    <source>
        <dbReference type="ARBA" id="ARBA00022679"/>
    </source>
</evidence>
<reference evidence="5 6" key="1">
    <citation type="submission" date="2018-06" db="EMBL/GenBank/DDBJ databases">
        <authorList>
            <consortium name="Pathogen Informatics"/>
            <person name="Doyle S."/>
        </authorList>
    </citation>
    <scope>NUCLEOTIDE SEQUENCE [LARGE SCALE GENOMIC DNA]</scope>
    <source>
        <strain evidence="5 6">NCTC12092</strain>
    </source>
</reference>
<name>A0A380JQI4_9STRE</name>
<evidence type="ECO:0000256" key="1">
    <source>
        <dbReference type="ARBA" id="ARBA00010688"/>
    </source>
</evidence>
<sequence>MKKVVSLGEILLRLSPPQYQTLKQATSLDCQFGGSELNVISSLAQLGHRVSLISAIPDNDLGQMTKTFLFSRQINQEHIIEKGQRLGIYYYQKGFSLRASRVTYDRCHSAFWESKRADYDLEHVFDEADWFHVSGITPALTSDLYELTYYLMTKARAEGLTVSFDLNFRASLWSSFQEARDLLSPLVQLADVCIGIEPLTLKGSGVLDLKDQLGLNRPYDNEALLEEVLAKLADTYGVKCFAFTQREMGYTNEYLLKAYLYQNGSLYQTQKSGIQVLDRVGTGDAFTAGLIHGLLSHKEEQATLDIAMASFKFKHTIEGDSNIMTQDDIDHLLAKESHEIQR</sequence>
<dbReference type="SUPFAM" id="SSF53613">
    <property type="entry name" value="Ribokinase-like"/>
    <property type="match status" value="1"/>
</dbReference>
<keyword evidence="3 5" id="KW-0418">Kinase</keyword>
<keyword evidence="2 5" id="KW-0808">Transferase</keyword>
<dbReference type="InterPro" id="IPR011611">
    <property type="entry name" value="PfkB_dom"/>
</dbReference>
<evidence type="ECO:0000313" key="5">
    <source>
        <dbReference type="EMBL" id="SUN45715.1"/>
    </source>
</evidence>
<comment type="similarity">
    <text evidence="1">Belongs to the carbohydrate kinase PfkB family.</text>
</comment>
<dbReference type="PANTHER" id="PTHR43320">
    <property type="entry name" value="SUGAR KINASE"/>
    <property type="match status" value="1"/>
</dbReference>
<dbReference type="AlphaFoldDB" id="A0A380JQI4"/>
<dbReference type="Gene3D" id="3.40.1190.20">
    <property type="match status" value="1"/>
</dbReference>
<organism evidence="5 6">
    <name type="scientific">Streptococcus equi subsp. equi</name>
    <dbReference type="NCBI Taxonomy" id="148942"/>
    <lineage>
        <taxon>Bacteria</taxon>
        <taxon>Bacillati</taxon>
        <taxon>Bacillota</taxon>
        <taxon>Bacilli</taxon>
        <taxon>Lactobacillales</taxon>
        <taxon>Streptococcaceae</taxon>
        <taxon>Streptococcus</taxon>
    </lineage>
</organism>
<proteinExistence type="inferred from homology"/>
<evidence type="ECO:0000259" key="4">
    <source>
        <dbReference type="Pfam" id="PF00294"/>
    </source>
</evidence>
<gene>
    <name evidence="5" type="primary">iolC_1</name>
    <name evidence="5" type="ORF">NCTC12092_00629</name>
</gene>
<dbReference type="PANTHER" id="PTHR43320:SF2">
    <property type="entry name" value="2-DEHYDRO-3-DEOXYGLUCONOKINASE_2-DEHYDRO-3-DEOXYGALACTONOKINASE"/>
    <property type="match status" value="1"/>
</dbReference>
<dbReference type="EMBL" id="UHFF01000002">
    <property type="protein sequence ID" value="SUN45715.1"/>
    <property type="molecule type" value="Genomic_DNA"/>
</dbReference>
<evidence type="ECO:0000256" key="3">
    <source>
        <dbReference type="ARBA" id="ARBA00022777"/>
    </source>
</evidence>
<accession>A0A380JQI4</accession>